<dbReference type="Proteomes" id="UP000199215">
    <property type="component" value="Unassembled WGS sequence"/>
</dbReference>
<reference evidence="1 2" key="1">
    <citation type="submission" date="2016-10" db="EMBL/GenBank/DDBJ databases">
        <authorList>
            <person name="de Groot N.N."/>
        </authorList>
    </citation>
    <scope>NUCLEOTIDE SEQUENCE [LARGE SCALE GENOMIC DNA]</scope>
    <source>
        <strain evidence="1 2">IBRC-M10418</strain>
    </source>
</reference>
<name>A0A1H6J5R4_9EURY</name>
<dbReference type="AlphaFoldDB" id="A0A1H6J5R4"/>
<proteinExistence type="predicted"/>
<evidence type="ECO:0000313" key="1">
    <source>
        <dbReference type="EMBL" id="SEH54165.1"/>
    </source>
</evidence>
<dbReference type="EMBL" id="FNWU01000005">
    <property type="protein sequence ID" value="SEH54165.1"/>
    <property type="molecule type" value="Genomic_DNA"/>
</dbReference>
<accession>A0A1H6J5R4</accession>
<organism evidence="1 2">
    <name type="scientific">Halopenitus malekzadehii</name>
    <dbReference type="NCBI Taxonomy" id="1267564"/>
    <lineage>
        <taxon>Archaea</taxon>
        <taxon>Methanobacteriati</taxon>
        <taxon>Methanobacteriota</taxon>
        <taxon>Stenosarchaea group</taxon>
        <taxon>Halobacteria</taxon>
        <taxon>Halobacteriales</taxon>
        <taxon>Haloferacaceae</taxon>
        <taxon>Halopenitus</taxon>
    </lineage>
</organism>
<sequence>MNAEIPTETGVILPENLEAICRFYTILLKCNGFVVVVALPETIADIGVDQEFPTSLLLSNRIHRYASSRI</sequence>
<keyword evidence="2" id="KW-1185">Reference proteome</keyword>
<evidence type="ECO:0000313" key="2">
    <source>
        <dbReference type="Proteomes" id="UP000199215"/>
    </source>
</evidence>
<gene>
    <name evidence="1" type="ORF">SAMN05192561_105151</name>
</gene>
<protein>
    <submittedName>
        <fullName evidence="1">Uncharacterized protein</fullName>
    </submittedName>
</protein>